<comment type="caution">
    <text evidence="3">The sequence shown here is derived from an EMBL/GenBank/DDBJ whole genome shotgun (WGS) entry which is preliminary data.</text>
</comment>
<feature type="non-terminal residue" evidence="3">
    <location>
        <position position="82"/>
    </location>
</feature>
<dbReference type="Pfam" id="PF07228">
    <property type="entry name" value="SpoIIE"/>
    <property type="match status" value="1"/>
</dbReference>
<organism evidence="3">
    <name type="scientific">Streptomyces sp. SID7499</name>
    <dbReference type="NCBI Taxonomy" id="2706086"/>
    <lineage>
        <taxon>Bacteria</taxon>
        <taxon>Bacillati</taxon>
        <taxon>Actinomycetota</taxon>
        <taxon>Actinomycetes</taxon>
        <taxon>Kitasatosporales</taxon>
        <taxon>Streptomycetaceae</taxon>
        <taxon>Streptomyces</taxon>
    </lineage>
</organism>
<evidence type="ECO:0000313" key="3">
    <source>
        <dbReference type="EMBL" id="NEE12492.1"/>
    </source>
</evidence>
<dbReference type="PANTHER" id="PTHR43156">
    <property type="entry name" value="STAGE II SPORULATION PROTEIN E-RELATED"/>
    <property type="match status" value="1"/>
</dbReference>
<reference evidence="3" key="1">
    <citation type="submission" date="2020-01" db="EMBL/GenBank/DDBJ databases">
        <title>Insect and environment-associated Actinomycetes.</title>
        <authorList>
            <person name="Currrie C."/>
            <person name="Chevrette M."/>
            <person name="Carlson C."/>
            <person name="Stubbendieck R."/>
            <person name="Wendt-Pienkowski E."/>
        </authorList>
    </citation>
    <scope>NUCLEOTIDE SEQUENCE</scope>
    <source>
        <strain evidence="3">SID7499</strain>
    </source>
</reference>
<dbReference type="InterPro" id="IPR036457">
    <property type="entry name" value="PPM-type-like_dom_sf"/>
</dbReference>
<sequence>GVDFEAVELDAPAGATLLLYTDGLVESRLRDVWTGIEQLRERLAATAQLTGPDHSPPLEALCDDVLDMLGPGDRDDDIALLA</sequence>
<gene>
    <name evidence="3" type="ORF">G3M58_39305</name>
</gene>
<dbReference type="EMBL" id="JAAGMN010004144">
    <property type="protein sequence ID" value="NEE12492.1"/>
    <property type="molecule type" value="Genomic_DNA"/>
</dbReference>
<dbReference type="InterPro" id="IPR052016">
    <property type="entry name" value="Bact_Sigma-Reg"/>
</dbReference>
<feature type="non-terminal residue" evidence="3">
    <location>
        <position position="1"/>
    </location>
</feature>
<dbReference type="InterPro" id="IPR001932">
    <property type="entry name" value="PPM-type_phosphatase-like_dom"/>
</dbReference>
<accession>A0A6G3X4B3</accession>
<dbReference type="PANTHER" id="PTHR43156:SF2">
    <property type="entry name" value="STAGE II SPORULATION PROTEIN E"/>
    <property type="match status" value="1"/>
</dbReference>
<keyword evidence="1" id="KW-0378">Hydrolase</keyword>
<evidence type="ECO:0000256" key="1">
    <source>
        <dbReference type="ARBA" id="ARBA00022801"/>
    </source>
</evidence>
<dbReference type="AlphaFoldDB" id="A0A6G3X4B3"/>
<feature type="domain" description="PPM-type phosphatase" evidence="2">
    <location>
        <begin position="2"/>
        <end position="82"/>
    </location>
</feature>
<dbReference type="GO" id="GO:0016791">
    <property type="term" value="F:phosphatase activity"/>
    <property type="evidence" value="ECO:0007669"/>
    <property type="project" value="TreeGrafter"/>
</dbReference>
<protein>
    <submittedName>
        <fullName evidence="3">SpoIIE family protein phosphatase</fullName>
    </submittedName>
</protein>
<evidence type="ECO:0000259" key="2">
    <source>
        <dbReference type="Pfam" id="PF07228"/>
    </source>
</evidence>
<dbReference type="Gene3D" id="3.60.40.10">
    <property type="entry name" value="PPM-type phosphatase domain"/>
    <property type="match status" value="1"/>
</dbReference>
<name>A0A6G3X4B3_9ACTN</name>
<proteinExistence type="predicted"/>